<reference evidence="1 2" key="1">
    <citation type="journal article" date="2018" name="Genome Announc.">
        <title>Complete genomes of two Megasphaera elsdenii strains, NCIMB 702410 and ATCC 25940.</title>
        <authorList>
            <person name="Hatmaker E.A."/>
            <person name="O'Dell K."/>
            <person name="Riley L.A."/>
            <person name="Klingeman D.M."/>
            <person name="Guss A.M."/>
        </authorList>
    </citation>
    <scope>NUCLEOTIDE SEQUENCE [LARGE SCALE GENOMIC DNA]</scope>
    <source>
        <strain evidence="1 2">NCIMB702410</strain>
    </source>
</reference>
<dbReference type="EMBL" id="CP027569">
    <property type="protein sequence ID" value="AVO28168.1"/>
    <property type="molecule type" value="Genomic_DNA"/>
</dbReference>
<dbReference type="Proteomes" id="UP000238358">
    <property type="component" value="Chromosome"/>
</dbReference>
<evidence type="ECO:0000313" key="2">
    <source>
        <dbReference type="Proteomes" id="UP000238358"/>
    </source>
</evidence>
<evidence type="ECO:0000313" key="1">
    <source>
        <dbReference type="EMBL" id="AVO28168.1"/>
    </source>
</evidence>
<dbReference type="Gene3D" id="1.10.3210.10">
    <property type="entry name" value="Hypothetical protein af1432"/>
    <property type="match status" value="1"/>
</dbReference>
<gene>
    <name evidence="1" type="ORF">C6Y28_11310</name>
</gene>
<evidence type="ECO:0008006" key="3">
    <source>
        <dbReference type="Google" id="ProtNLM"/>
    </source>
</evidence>
<dbReference type="OrthoDB" id="1099791at2"/>
<protein>
    <recommendedName>
        <fullName evidence="3">Phosphohydrolase</fullName>
    </recommendedName>
</protein>
<dbReference type="SUPFAM" id="SSF109604">
    <property type="entry name" value="HD-domain/PDEase-like"/>
    <property type="match status" value="1"/>
</dbReference>
<name>A0A2S0M9N0_MEGEL</name>
<proteinExistence type="predicted"/>
<organism evidence="1 2">
    <name type="scientific">Megasphaera elsdenii</name>
    <dbReference type="NCBI Taxonomy" id="907"/>
    <lineage>
        <taxon>Bacteria</taxon>
        <taxon>Bacillati</taxon>
        <taxon>Bacillota</taxon>
        <taxon>Negativicutes</taxon>
        <taxon>Veillonellales</taxon>
        <taxon>Veillonellaceae</taxon>
        <taxon>Megasphaera</taxon>
    </lineage>
</organism>
<accession>A0A2S0M9N0</accession>
<dbReference type="RefSeq" id="WP_027895213.1">
    <property type="nucleotide sequence ID" value="NZ_AP031433.1"/>
</dbReference>
<sequence length="183" mass="20950">MTPQITTYSGKYFDITKPNPAAICIEDIAHALSLICRGNGHVTTFYSVGQHCLQCAREAKARGLSPRLVLAALLHDATECYMSDVPRPLKQLMPIYRQTESGLLDVIYEKFLGQPLTVEETRLLKEIDNAFLWYDLTYLLQDKPDSEQPQVYCIPDYEPRPFADVEAEYLQYYRSCQEGASWK</sequence>
<dbReference type="AlphaFoldDB" id="A0A2S0M9N0"/>